<evidence type="ECO:0000313" key="3">
    <source>
        <dbReference type="Proteomes" id="UP000002705"/>
    </source>
</evidence>
<organism evidence="2 3">
    <name type="scientific">Burkholderia lata (strain ATCC 17760 / DSM 23089 / LMG 22485 / NCIMB 9086 / R18194 / 383)</name>
    <dbReference type="NCBI Taxonomy" id="482957"/>
    <lineage>
        <taxon>Bacteria</taxon>
        <taxon>Pseudomonadati</taxon>
        <taxon>Pseudomonadota</taxon>
        <taxon>Betaproteobacteria</taxon>
        <taxon>Burkholderiales</taxon>
        <taxon>Burkholderiaceae</taxon>
        <taxon>Burkholderia</taxon>
        <taxon>Burkholderia cepacia complex</taxon>
    </lineage>
</organism>
<protein>
    <recommendedName>
        <fullName evidence="1">DUF4123 domain-containing protein</fullName>
    </recommendedName>
</protein>
<dbReference type="KEGG" id="bur:Bcep18194_B0986"/>
<dbReference type="AlphaFoldDB" id="Q398L1"/>
<reference evidence="2" key="1">
    <citation type="submission" date="2005-10" db="EMBL/GenBank/DDBJ databases">
        <title>Complete sequence of chromosome 2 of Burkholderia sp. 383.</title>
        <authorList>
            <consortium name="US DOE Joint Genome Institute"/>
            <person name="Copeland A."/>
            <person name="Lucas S."/>
            <person name="Lapidus A."/>
            <person name="Barry K."/>
            <person name="Detter J.C."/>
            <person name="Glavina T."/>
            <person name="Hammon N."/>
            <person name="Israni S."/>
            <person name="Pitluck S."/>
            <person name="Chain P."/>
            <person name="Malfatti S."/>
            <person name="Shin M."/>
            <person name="Vergez L."/>
            <person name="Schmutz J."/>
            <person name="Larimer F."/>
            <person name="Land M."/>
            <person name="Kyrpides N."/>
            <person name="Lykidis A."/>
            <person name="Richardson P."/>
        </authorList>
    </citation>
    <scope>NUCLEOTIDE SEQUENCE [LARGE SCALE GENOMIC DNA]</scope>
    <source>
        <strain evidence="2">383</strain>
    </source>
</reference>
<keyword evidence="3" id="KW-1185">Reference proteome</keyword>
<name>Q398L1_BURL3</name>
<dbReference type="EMBL" id="CP000152">
    <property type="protein sequence ID" value="ABB11100.1"/>
    <property type="molecule type" value="Genomic_DNA"/>
</dbReference>
<proteinExistence type="predicted"/>
<sequence>MAHPLFLGSKVCIMTIVDDNAKLYGLVDGAQYPDSIATWVLEFSPEVRSLFEGLPEEEAGNSAPILFEIDDAKSEWVRHIDELDRYRPCFTVVRSALSIDELKVHLQRFLFVDIGEGMHALLRWFDPRSLPSILEVWGKAAQAELTRPLTMWMYRGGRSEWQHVGIDARASAADAGEIPLFFSQQQLDELERHDEPHALMSELSDLGLIDGNQSYATRFKDFLRGYKRAGELGLISRADRHAFCVASYQYGESFERQDEVRAAIRSSVASGAPLVQSFDMVPAYVWRELMRSHEKKAKALQEQEVGK</sequence>
<evidence type="ECO:0000259" key="1">
    <source>
        <dbReference type="Pfam" id="PF13503"/>
    </source>
</evidence>
<gene>
    <name evidence="2" type="ordered locus">Bcep18194_B0986</name>
</gene>
<feature type="domain" description="DUF4123" evidence="1">
    <location>
        <begin position="23"/>
        <end position="141"/>
    </location>
</feature>
<dbReference type="Proteomes" id="UP000002705">
    <property type="component" value="Chromosome 2"/>
</dbReference>
<dbReference type="PATRIC" id="fig|482957.22.peg.4625"/>
<dbReference type="HOGENOM" id="CLU_945519_0_0_4"/>
<evidence type="ECO:0000313" key="2">
    <source>
        <dbReference type="EMBL" id="ABB11100.1"/>
    </source>
</evidence>
<dbReference type="Pfam" id="PF13503">
    <property type="entry name" value="DUF4123"/>
    <property type="match status" value="1"/>
</dbReference>
<accession>Q398L1</accession>
<dbReference type="InterPro" id="IPR025391">
    <property type="entry name" value="DUF4123"/>
</dbReference>